<evidence type="ECO:0000313" key="1">
    <source>
        <dbReference type="EMBL" id="GAA4452160.1"/>
    </source>
</evidence>
<proteinExistence type="predicted"/>
<name>A0ABP8MLB0_9BACT</name>
<sequence length="131" mass="13896">MKPSPIMLLLSALALSTASCSRKDDTSAGKGGNATLVCAPAHHGVYKNITNAKVYIKYNAQDKPAGYDDSATCVWTDGKPTATFSGLKTGNYYLYSNGYDTTINSVVEGGISYQIKTETNQTVTIPVTEGD</sequence>
<gene>
    <name evidence="1" type="ORF">GCM10023092_10670</name>
</gene>
<organism evidence="1 2">
    <name type="scientific">Rurimicrobium arvi</name>
    <dbReference type="NCBI Taxonomy" id="2049916"/>
    <lineage>
        <taxon>Bacteria</taxon>
        <taxon>Pseudomonadati</taxon>
        <taxon>Bacteroidota</taxon>
        <taxon>Chitinophagia</taxon>
        <taxon>Chitinophagales</taxon>
        <taxon>Chitinophagaceae</taxon>
        <taxon>Rurimicrobium</taxon>
    </lineage>
</organism>
<dbReference type="EMBL" id="BAABEZ010000014">
    <property type="protein sequence ID" value="GAA4452160.1"/>
    <property type="molecule type" value="Genomic_DNA"/>
</dbReference>
<protein>
    <submittedName>
        <fullName evidence="1">Uncharacterized protein</fullName>
    </submittedName>
</protein>
<dbReference type="RefSeq" id="WP_344823554.1">
    <property type="nucleotide sequence ID" value="NZ_BAABEZ010000014.1"/>
</dbReference>
<dbReference type="PROSITE" id="PS51257">
    <property type="entry name" value="PROKAR_LIPOPROTEIN"/>
    <property type="match status" value="1"/>
</dbReference>
<keyword evidence="2" id="KW-1185">Reference proteome</keyword>
<reference evidence="2" key="1">
    <citation type="journal article" date="2019" name="Int. J. Syst. Evol. Microbiol.">
        <title>The Global Catalogue of Microorganisms (GCM) 10K type strain sequencing project: providing services to taxonomists for standard genome sequencing and annotation.</title>
        <authorList>
            <consortium name="The Broad Institute Genomics Platform"/>
            <consortium name="The Broad Institute Genome Sequencing Center for Infectious Disease"/>
            <person name="Wu L."/>
            <person name="Ma J."/>
        </authorList>
    </citation>
    <scope>NUCLEOTIDE SEQUENCE [LARGE SCALE GENOMIC DNA]</scope>
    <source>
        <strain evidence="2">JCM 31921</strain>
    </source>
</reference>
<accession>A0ABP8MLB0</accession>
<evidence type="ECO:0000313" key="2">
    <source>
        <dbReference type="Proteomes" id="UP001501410"/>
    </source>
</evidence>
<comment type="caution">
    <text evidence="1">The sequence shown here is derived from an EMBL/GenBank/DDBJ whole genome shotgun (WGS) entry which is preliminary data.</text>
</comment>
<dbReference type="Proteomes" id="UP001501410">
    <property type="component" value="Unassembled WGS sequence"/>
</dbReference>